<dbReference type="Proteomes" id="UP000246410">
    <property type="component" value="Unassembled WGS sequence"/>
</dbReference>
<feature type="chain" id="PRO_5016359863" description="DUF8020 domain-containing protein" evidence="2">
    <location>
        <begin position="33"/>
        <end position="216"/>
    </location>
</feature>
<evidence type="ECO:0000259" key="3">
    <source>
        <dbReference type="Pfam" id="PF26059"/>
    </source>
</evidence>
<feature type="domain" description="DUF8020" evidence="3">
    <location>
        <begin position="55"/>
        <end position="128"/>
    </location>
</feature>
<keyword evidence="5" id="KW-1185">Reference proteome</keyword>
<feature type="transmembrane region" description="Helical" evidence="1">
    <location>
        <begin position="179"/>
        <end position="207"/>
    </location>
</feature>
<gene>
    <name evidence="4" type="ORF">DFR69_109211</name>
</gene>
<dbReference type="InterPro" id="IPR058333">
    <property type="entry name" value="DUF8020"/>
</dbReference>
<keyword evidence="1" id="KW-1133">Transmembrane helix</keyword>
<keyword evidence="2" id="KW-0732">Signal</keyword>
<dbReference type="EMBL" id="QGTL01000009">
    <property type="protein sequence ID" value="PWV72294.1"/>
    <property type="molecule type" value="Genomic_DNA"/>
</dbReference>
<accession>A0A317NBC3</accession>
<feature type="transmembrane region" description="Helical" evidence="1">
    <location>
        <begin position="152"/>
        <end position="172"/>
    </location>
</feature>
<dbReference type="Pfam" id="PF26059">
    <property type="entry name" value="DUF8020"/>
    <property type="match status" value="1"/>
</dbReference>
<feature type="signal peptide" evidence="2">
    <location>
        <begin position="1"/>
        <end position="32"/>
    </location>
</feature>
<organism evidence="4 5">
    <name type="scientific">Nocardia neocaledoniensis</name>
    <dbReference type="NCBI Taxonomy" id="236511"/>
    <lineage>
        <taxon>Bacteria</taxon>
        <taxon>Bacillati</taxon>
        <taxon>Actinomycetota</taxon>
        <taxon>Actinomycetes</taxon>
        <taxon>Mycobacteriales</taxon>
        <taxon>Nocardiaceae</taxon>
        <taxon>Nocardia</taxon>
    </lineage>
</organism>
<protein>
    <recommendedName>
        <fullName evidence="3">DUF8020 domain-containing protein</fullName>
    </recommendedName>
</protein>
<evidence type="ECO:0000256" key="1">
    <source>
        <dbReference type="SAM" id="Phobius"/>
    </source>
</evidence>
<evidence type="ECO:0000256" key="2">
    <source>
        <dbReference type="SAM" id="SignalP"/>
    </source>
</evidence>
<dbReference type="AlphaFoldDB" id="A0A317NBC3"/>
<evidence type="ECO:0000313" key="5">
    <source>
        <dbReference type="Proteomes" id="UP000246410"/>
    </source>
</evidence>
<proteinExistence type="predicted"/>
<keyword evidence="1" id="KW-0472">Membrane</keyword>
<name>A0A317NBC3_9NOCA</name>
<reference evidence="4 5" key="1">
    <citation type="submission" date="2018-05" db="EMBL/GenBank/DDBJ databases">
        <title>Genomic Encyclopedia of Type Strains, Phase IV (KMG-IV): sequencing the most valuable type-strain genomes for metagenomic binning, comparative biology and taxonomic classification.</title>
        <authorList>
            <person name="Goeker M."/>
        </authorList>
    </citation>
    <scope>NUCLEOTIDE SEQUENCE [LARGE SCALE GENOMIC DNA]</scope>
    <source>
        <strain evidence="4 5">DSM 44717</strain>
    </source>
</reference>
<sequence length="216" mass="21347">MFQNSSFRAGRRVLAAALPLAVAVAFAGTASAEVTADQQARYAAGLASAGQAENIGYRTAVTPDLRTVTASVDDGRFVRAEDGTLTVESATGSPIAQVPTSFGTVGGNTITVATEISADGRTVTATPQVSPAAAAELKTIATNPAAQNSDPVHNAAAIGAGVGLIAAAVVCVPMITTMILYLPCVGLIGLPNALVGALIGAAVGAVAPDVIPQVLP</sequence>
<evidence type="ECO:0000313" key="4">
    <source>
        <dbReference type="EMBL" id="PWV72294.1"/>
    </source>
</evidence>
<keyword evidence="1" id="KW-0812">Transmembrane</keyword>
<comment type="caution">
    <text evidence="4">The sequence shown here is derived from an EMBL/GenBank/DDBJ whole genome shotgun (WGS) entry which is preliminary data.</text>
</comment>
<dbReference type="RefSeq" id="WP_110039807.1">
    <property type="nucleotide sequence ID" value="NZ_QGTL01000009.1"/>
</dbReference>